<dbReference type="EMBL" id="JAQQCF010000001">
    <property type="protein sequence ID" value="MFM0635331.1"/>
    <property type="molecule type" value="Genomic_DNA"/>
</dbReference>
<comment type="caution">
    <text evidence="1">The sequence shown here is derived from an EMBL/GenBank/DDBJ whole genome shotgun (WGS) entry which is preliminary data.</text>
</comment>
<evidence type="ECO:0000313" key="1">
    <source>
        <dbReference type="EMBL" id="MFM0635331.1"/>
    </source>
</evidence>
<name>A0ABW9DML8_9BURK</name>
<dbReference type="SUPFAM" id="SSF53756">
    <property type="entry name" value="UDP-Glycosyltransferase/glycogen phosphorylase"/>
    <property type="match status" value="1"/>
</dbReference>
<dbReference type="Proteomes" id="UP001629432">
    <property type="component" value="Unassembled WGS sequence"/>
</dbReference>
<proteinExistence type="predicted"/>
<dbReference type="Gene3D" id="3.40.50.2000">
    <property type="entry name" value="Glycogen Phosphorylase B"/>
    <property type="match status" value="1"/>
</dbReference>
<accession>A0ABW9DML8</accession>
<dbReference type="RefSeq" id="WP_408225932.1">
    <property type="nucleotide sequence ID" value="NZ_JAQQCF010000001.1"/>
</dbReference>
<keyword evidence="2" id="KW-1185">Reference proteome</keyword>
<organism evidence="1 2">
    <name type="scientific">Paraburkholderia metrosideri</name>
    <dbReference type="NCBI Taxonomy" id="580937"/>
    <lineage>
        <taxon>Bacteria</taxon>
        <taxon>Pseudomonadati</taxon>
        <taxon>Pseudomonadota</taxon>
        <taxon>Betaproteobacteria</taxon>
        <taxon>Burkholderiales</taxon>
        <taxon>Burkholderiaceae</taxon>
        <taxon>Paraburkholderia</taxon>
    </lineage>
</organism>
<protein>
    <recommendedName>
        <fullName evidence="3">Glycosyl transferase family 1 domain-containing protein</fullName>
    </recommendedName>
</protein>
<gene>
    <name evidence="1" type="ORF">PQQ63_01275</name>
</gene>
<evidence type="ECO:0008006" key="3">
    <source>
        <dbReference type="Google" id="ProtNLM"/>
    </source>
</evidence>
<evidence type="ECO:0000313" key="2">
    <source>
        <dbReference type="Proteomes" id="UP001629432"/>
    </source>
</evidence>
<reference evidence="1 2" key="1">
    <citation type="journal article" date="2024" name="Chem. Sci.">
        <title>Discovery of megapolipeptins by genome mining of a Burkholderiales bacteria collection.</title>
        <authorList>
            <person name="Paulo B.S."/>
            <person name="Recchia M.J.J."/>
            <person name="Lee S."/>
            <person name="Fergusson C.H."/>
            <person name="Romanowski S.B."/>
            <person name="Hernandez A."/>
            <person name="Krull N."/>
            <person name="Liu D.Y."/>
            <person name="Cavanagh H."/>
            <person name="Bos A."/>
            <person name="Gray C.A."/>
            <person name="Murphy B.T."/>
            <person name="Linington R.G."/>
            <person name="Eustaquio A.S."/>
        </authorList>
    </citation>
    <scope>NUCLEOTIDE SEQUENCE [LARGE SCALE GENOMIC DNA]</scope>
    <source>
        <strain evidence="1 2">RL17-338-BIC-A</strain>
    </source>
</reference>
<sequence length="344" mass="38814">MRVIYFCTSPRPGTHAGGVKVIYDHARALTAMGVEAFILHERRGYRYPWTDQPVPTIADYQLRAGDHLVIPEIKAAALARKLAGSNFRYSIFVQNGYYLSHRDGGMSDADVDFAYRNAEHILSISEDTSSLIRLHYPDLSARILRMTCTVDFNRFQQTESKEKLITYMPRKNRDHAEAVVFALKRHLPVDWAIHAIDGLKVSEVADVMRRSRIFLSFSGMEGLGLPPIEAALCGDYVVGYHGGGGKEYWCSPNFDAVDVGDIAGFVAKIIARVEASDKDPRLLELQDGIGALRSMFSRDNEDAHLRMFVRLLETDPPSPDKSSNVAIKLQKRMKIGLWARLRRW</sequence>